<dbReference type="Gene3D" id="3.40.50.1400">
    <property type="match status" value="1"/>
</dbReference>
<dbReference type="EMBL" id="QPJT01000007">
    <property type="protein sequence ID" value="RCX17566.1"/>
    <property type="molecule type" value="Genomic_DNA"/>
</dbReference>
<proteinExistence type="predicted"/>
<dbReference type="InterPro" id="IPR050963">
    <property type="entry name" value="Sirohydro_Cobaltochel/CbiX"/>
</dbReference>
<dbReference type="Pfam" id="PF01903">
    <property type="entry name" value="CbiX"/>
    <property type="match status" value="1"/>
</dbReference>
<dbReference type="Proteomes" id="UP000253034">
    <property type="component" value="Unassembled WGS sequence"/>
</dbReference>
<evidence type="ECO:0000313" key="3">
    <source>
        <dbReference type="EMBL" id="RCX17566.1"/>
    </source>
</evidence>
<dbReference type="InterPro" id="IPR002762">
    <property type="entry name" value="CbiX-like"/>
</dbReference>
<keyword evidence="4" id="KW-1185">Reference proteome</keyword>
<protein>
    <submittedName>
        <fullName evidence="3">CbiX protein</fullName>
    </submittedName>
</protein>
<dbReference type="CDD" id="cd03416">
    <property type="entry name" value="CbiX_SirB_N"/>
    <property type="match status" value="1"/>
</dbReference>
<name>A0A369BAH7_9FIRM</name>
<dbReference type="SUPFAM" id="SSF53800">
    <property type="entry name" value="Chelatase"/>
    <property type="match status" value="1"/>
</dbReference>
<keyword evidence="2" id="KW-0456">Lyase</keyword>
<reference evidence="3 4" key="1">
    <citation type="submission" date="2018-07" db="EMBL/GenBank/DDBJ databases">
        <title>Genomic Encyclopedia of Type Strains, Phase IV (KMG-IV): sequencing the most valuable type-strain genomes for metagenomic binning, comparative biology and taxonomic classification.</title>
        <authorList>
            <person name="Goeker M."/>
        </authorList>
    </citation>
    <scope>NUCLEOTIDE SEQUENCE [LARGE SCALE GENOMIC DNA]</scope>
    <source>
        <strain evidence="3 4">DSM 27016</strain>
    </source>
</reference>
<dbReference type="RefSeq" id="WP_114297278.1">
    <property type="nucleotide sequence ID" value="NZ_QPJT01000007.1"/>
</dbReference>
<keyword evidence="1" id="KW-0479">Metal-binding</keyword>
<evidence type="ECO:0000256" key="1">
    <source>
        <dbReference type="ARBA" id="ARBA00022723"/>
    </source>
</evidence>
<organism evidence="3 4">
    <name type="scientific">Anaerobacterium chartisolvens</name>
    <dbReference type="NCBI Taxonomy" id="1297424"/>
    <lineage>
        <taxon>Bacteria</taxon>
        <taxon>Bacillati</taxon>
        <taxon>Bacillota</taxon>
        <taxon>Clostridia</taxon>
        <taxon>Eubacteriales</taxon>
        <taxon>Oscillospiraceae</taxon>
        <taxon>Anaerobacterium</taxon>
    </lineage>
</organism>
<evidence type="ECO:0000313" key="4">
    <source>
        <dbReference type="Proteomes" id="UP000253034"/>
    </source>
</evidence>
<dbReference type="PANTHER" id="PTHR33542">
    <property type="entry name" value="SIROHYDROCHLORIN FERROCHELATASE, CHLOROPLASTIC"/>
    <property type="match status" value="1"/>
</dbReference>
<accession>A0A369BAH7</accession>
<dbReference type="AlphaFoldDB" id="A0A369BAH7"/>
<dbReference type="OrthoDB" id="9797895at2"/>
<dbReference type="GO" id="GO:0016829">
    <property type="term" value="F:lyase activity"/>
    <property type="evidence" value="ECO:0007669"/>
    <property type="project" value="UniProtKB-KW"/>
</dbReference>
<comment type="caution">
    <text evidence="3">The sequence shown here is derived from an EMBL/GenBank/DDBJ whole genome shotgun (WGS) entry which is preliminary data.</text>
</comment>
<dbReference type="GO" id="GO:0046872">
    <property type="term" value="F:metal ion binding"/>
    <property type="evidence" value="ECO:0007669"/>
    <property type="project" value="UniProtKB-KW"/>
</dbReference>
<sequence>MNSILILAHGSQIKETEAIVNSLVEKVKKRTGSEFVQAAYLQFSEQDLESGIRRLVDEGADSIKVVPMFIFDGVHVTQDIPGELEEIRAKYPHIKIKLSRHIGDDDRLADIIADRAASV</sequence>
<evidence type="ECO:0000256" key="2">
    <source>
        <dbReference type="ARBA" id="ARBA00023239"/>
    </source>
</evidence>
<dbReference type="PANTHER" id="PTHR33542:SF3">
    <property type="entry name" value="SIROHYDROCHLORIN FERROCHELATASE, CHLOROPLASTIC"/>
    <property type="match status" value="1"/>
</dbReference>
<gene>
    <name evidence="3" type="ORF">DFR58_107112</name>
</gene>